<feature type="transmembrane region" description="Helical" evidence="8">
    <location>
        <begin position="71"/>
        <end position="90"/>
    </location>
</feature>
<keyword evidence="3" id="KW-0813">Transport</keyword>
<feature type="transmembrane region" description="Helical" evidence="8">
    <location>
        <begin position="124"/>
        <end position="145"/>
    </location>
</feature>
<keyword evidence="6 8" id="KW-1133">Transmembrane helix</keyword>
<dbReference type="PANTHER" id="PTHR30472:SF1">
    <property type="entry name" value="FE(3+) DICITRATE TRANSPORT SYSTEM PERMEASE PROTEIN FECC-RELATED"/>
    <property type="match status" value="1"/>
</dbReference>
<evidence type="ECO:0000256" key="8">
    <source>
        <dbReference type="SAM" id="Phobius"/>
    </source>
</evidence>
<feature type="transmembrane region" description="Helical" evidence="8">
    <location>
        <begin position="248"/>
        <end position="275"/>
    </location>
</feature>
<feature type="transmembrane region" description="Helical" evidence="8">
    <location>
        <begin position="287"/>
        <end position="309"/>
    </location>
</feature>
<name>A0ABZ3CP39_9GAMM</name>
<dbReference type="CDD" id="cd06550">
    <property type="entry name" value="TM_ABC_iron-siderophores_like"/>
    <property type="match status" value="1"/>
</dbReference>
<dbReference type="Pfam" id="PF01032">
    <property type="entry name" value="FecCD"/>
    <property type="match status" value="1"/>
</dbReference>
<evidence type="ECO:0000256" key="1">
    <source>
        <dbReference type="ARBA" id="ARBA00004651"/>
    </source>
</evidence>
<feature type="transmembrane region" description="Helical" evidence="8">
    <location>
        <begin position="96"/>
        <end position="117"/>
    </location>
</feature>
<keyword evidence="10" id="KW-1185">Reference proteome</keyword>
<feature type="transmembrane region" description="Helical" evidence="8">
    <location>
        <begin position="157"/>
        <end position="178"/>
    </location>
</feature>
<feature type="transmembrane region" description="Helical" evidence="8">
    <location>
        <begin position="199"/>
        <end position="220"/>
    </location>
</feature>
<proteinExistence type="inferred from homology"/>
<evidence type="ECO:0000256" key="6">
    <source>
        <dbReference type="ARBA" id="ARBA00022989"/>
    </source>
</evidence>
<dbReference type="EMBL" id="CP151919">
    <property type="protein sequence ID" value="XAD52914.1"/>
    <property type="molecule type" value="Genomic_DNA"/>
</dbReference>
<evidence type="ECO:0000313" key="9">
    <source>
        <dbReference type="EMBL" id="XAD52914.1"/>
    </source>
</evidence>
<dbReference type="InterPro" id="IPR037294">
    <property type="entry name" value="ABC_BtuC-like"/>
</dbReference>
<feature type="transmembrane region" description="Helical" evidence="8">
    <location>
        <begin position="15"/>
        <end position="35"/>
    </location>
</feature>
<sequence>MSGDAGLESTPARSWVTPGLLVLSLVLVMSVSLMAGPQWFGFGKLWHALWSPSPTNVDDLLIRTTRLPRTLLAAVVGASLGVAGGIMQTLTRNPLAAPGLLGVNAGALFAVVALATMGGGLPAAVANLGAFVGAALAVALVWSLAMRRGPTAGPLRLLLAGAALTALFHAFSQALLVVDQQGLDSVLFWLAGSVAGRPLTDTWPMLILALVALLACVPWLSQWNVLAAGEAVAVGAGVSVRRLQLASITLIVLLAGASVSMAGNIAFVGLIVPHIARRLATPDHRHWLPLAALIGAVLLLCADIAARTLIPPGEVPLGVMTALVGAPFFMLLVRRQGVRHG</sequence>
<reference evidence="9 10" key="1">
    <citation type="submission" date="2024-04" db="EMBL/GenBank/DDBJ databases">
        <title>Salinicola lusitanus LLJ914,a marine bacterium isolated from the Okinawa Trough.</title>
        <authorList>
            <person name="Li J."/>
        </authorList>
    </citation>
    <scope>NUCLEOTIDE SEQUENCE [LARGE SCALE GENOMIC DNA]</scope>
    <source>
        <strain evidence="9 10">LLJ914</strain>
    </source>
</reference>
<dbReference type="Proteomes" id="UP001453229">
    <property type="component" value="Chromosome"/>
</dbReference>
<accession>A0ABZ3CP39</accession>
<dbReference type="SUPFAM" id="SSF81345">
    <property type="entry name" value="ABC transporter involved in vitamin B12 uptake, BtuC"/>
    <property type="match status" value="1"/>
</dbReference>
<evidence type="ECO:0000256" key="2">
    <source>
        <dbReference type="ARBA" id="ARBA00007935"/>
    </source>
</evidence>
<evidence type="ECO:0000313" key="10">
    <source>
        <dbReference type="Proteomes" id="UP001453229"/>
    </source>
</evidence>
<dbReference type="PANTHER" id="PTHR30472">
    <property type="entry name" value="FERRIC ENTEROBACTIN TRANSPORT SYSTEM PERMEASE PROTEIN"/>
    <property type="match status" value="1"/>
</dbReference>
<evidence type="ECO:0000256" key="3">
    <source>
        <dbReference type="ARBA" id="ARBA00022448"/>
    </source>
</evidence>
<gene>
    <name evidence="9" type="ORF">AAGT95_13795</name>
</gene>
<dbReference type="Gene3D" id="1.10.3470.10">
    <property type="entry name" value="ABC transporter involved in vitamin B12 uptake, BtuC"/>
    <property type="match status" value="1"/>
</dbReference>
<keyword evidence="5 8" id="KW-0812">Transmembrane</keyword>
<evidence type="ECO:0000256" key="7">
    <source>
        <dbReference type="ARBA" id="ARBA00023136"/>
    </source>
</evidence>
<comment type="similarity">
    <text evidence="2">Belongs to the binding-protein-dependent transport system permease family. FecCD subfamily.</text>
</comment>
<dbReference type="InterPro" id="IPR000522">
    <property type="entry name" value="ABC_transptr_permease_BtuC"/>
</dbReference>
<protein>
    <submittedName>
        <fullName evidence="9">Iron ABC transporter permease</fullName>
    </submittedName>
</protein>
<organism evidence="9 10">
    <name type="scientific">Salinicola lusitanus</name>
    <dbReference type="NCBI Taxonomy" id="1949085"/>
    <lineage>
        <taxon>Bacteria</taxon>
        <taxon>Pseudomonadati</taxon>
        <taxon>Pseudomonadota</taxon>
        <taxon>Gammaproteobacteria</taxon>
        <taxon>Oceanospirillales</taxon>
        <taxon>Halomonadaceae</taxon>
        <taxon>Salinicola</taxon>
    </lineage>
</organism>
<dbReference type="RefSeq" id="WP_342594167.1">
    <property type="nucleotide sequence ID" value="NZ_CP151919.1"/>
</dbReference>
<evidence type="ECO:0000256" key="5">
    <source>
        <dbReference type="ARBA" id="ARBA00022692"/>
    </source>
</evidence>
<feature type="transmembrane region" description="Helical" evidence="8">
    <location>
        <begin position="315"/>
        <end position="333"/>
    </location>
</feature>
<keyword evidence="7 8" id="KW-0472">Membrane</keyword>
<evidence type="ECO:0000256" key="4">
    <source>
        <dbReference type="ARBA" id="ARBA00022475"/>
    </source>
</evidence>
<keyword evidence="4" id="KW-1003">Cell membrane</keyword>
<comment type="subcellular location">
    <subcellularLocation>
        <location evidence="1">Cell membrane</location>
        <topology evidence="1">Multi-pass membrane protein</topology>
    </subcellularLocation>
</comment>